<organism evidence="1 2">
    <name type="scientific">Dendrothele bispora (strain CBS 962.96)</name>
    <dbReference type="NCBI Taxonomy" id="1314807"/>
    <lineage>
        <taxon>Eukaryota</taxon>
        <taxon>Fungi</taxon>
        <taxon>Dikarya</taxon>
        <taxon>Basidiomycota</taxon>
        <taxon>Agaricomycotina</taxon>
        <taxon>Agaricomycetes</taxon>
        <taxon>Agaricomycetidae</taxon>
        <taxon>Agaricales</taxon>
        <taxon>Agaricales incertae sedis</taxon>
        <taxon>Dendrothele</taxon>
    </lineage>
</organism>
<proteinExistence type="predicted"/>
<evidence type="ECO:0000313" key="2">
    <source>
        <dbReference type="Proteomes" id="UP000297245"/>
    </source>
</evidence>
<dbReference type="AlphaFoldDB" id="A0A4S8MRT8"/>
<dbReference type="EMBL" id="ML179046">
    <property type="protein sequence ID" value="THV05817.1"/>
    <property type="molecule type" value="Genomic_DNA"/>
</dbReference>
<name>A0A4S8MRT8_DENBC</name>
<accession>A0A4S8MRT8</accession>
<reference evidence="1 2" key="1">
    <citation type="journal article" date="2019" name="Nat. Ecol. Evol.">
        <title>Megaphylogeny resolves global patterns of mushroom evolution.</title>
        <authorList>
            <person name="Varga T."/>
            <person name="Krizsan K."/>
            <person name="Foldi C."/>
            <person name="Dima B."/>
            <person name="Sanchez-Garcia M."/>
            <person name="Sanchez-Ramirez S."/>
            <person name="Szollosi G.J."/>
            <person name="Szarkandi J.G."/>
            <person name="Papp V."/>
            <person name="Albert L."/>
            <person name="Andreopoulos W."/>
            <person name="Angelini C."/>
            <person name="Antonin V."/>
            <person name="Barry K.W."/>
            <person name="Bougher N.L."/>
            <person name="Buchanan P."/>
            <person name="Buyck B."/>
            <person name="Bense V."/>
            <person name="Catcheside P."/>
            <person name="Chovatia M."/>
            <person name="Cooper J."/>
            <person name="Damon W."/>
            <person name="Desjardin D."/>
            <person name="Finy P."/>
            <person name="Geml J."/>
            <person name="Haridas S."/>
            <person name="Hughes K."/>
            <person name="Justo A."/>
            <person name="Karasinski D."/>
            <person name="Kautmanova I."/>
            <person name="Kiss B."/>
            <person name="Kocsube S."/>
            <person name="Kotiranta H."/>
            <person name="LaButti K.M."/>
            <person name="Lechner B.E."/>
            <person name="Liimatainen K."/>
            <person name="Lipzen A."/>
            <person name="Lukacs Z."/>
            <person name="Mihaltcheva S."/>
            <person name="Morgado L.N."/>
            <person name="Niskanen T."/>
            <person name="Noordeloos M.E."/>
            <person name="Ohm R.A."/>
            <person name="Ortiz-Santana B."/>
            <person name="Ovrebo C."/>
            <person name="Racz N."/>
            <person name="Riley R."/>
            <person name="Savchenko A."/>
            <person name="Shiryaev A."/>
            <person name="Soop K."/>
            <person name="Spirin V."/>
            <person name="Szebenyi C."/>
            <person name="Tomsovsky M."/>
            <person name="Tulloss R.E."/>
            <person name="Uehling J."/>
            <person name="Grigoriev I.V."/>
            <person name="Vagvolgyi C."/>
            <person name="Papp T."/>
            <person name="Martin F.M."/>
            <person name="Miettinen O."/>
            <person name="Hibbett D.S."/>
            <person name="Nagy L.G."/>
        </authorList>
    </citation>
    <scope>NUCLEOTIDE SEQUENCE [LARGE SCALE GENOMIC DNA]</scope>
    <source>
        <strain evidence="1 2">CBS 962.96</strain>
    </source>
</reference>
<keyword evidence="2" id="KW-1185">Reference proteome</keyword>
<sequence>MYLLRKSSPTYLIRHSWRLLLFQQTRSRYRLRLTLGLLTFVLLLLALLIFLICRQTPYDNGVLSHKNGREMISVLQRISGGYGVAFASRVGARVGGAGAMVVGKLPSSDLEDQRRGERFRILSQCFTAIPDPPSYACFPPSFDPLAGPLPCCMPLRRIARGPVLIPISIWDTLIC</sequence>
<evidence type="ECO:0000313" key="1">
    <source>
        <dbReference type="EMBL" id="THV05817.1"/>
    </source>
</evidence>
<protein>
    <submittedName>
        <fullName evidence="1">Uncharacterized protein</fullName>
    </submittedName>
</protein>
<gene>
    <name evidence="1" type="ORF">K435DRAFT_61670</name>
</gene>
<dbReference type="Proteomes" id="UP000297245">
    <property type="component" value="Unassembled WGS sequence"/>
</dbReference>